<evidence type="ECO:0000313" key="1">
    <source>
        <dbReference type="EMBL" id="KAJ9083284.1"/>
    </source>
</evidence>
<name>A0ACC2U8P8_9FUNG</name>
<dbReference type="Proteomes" id="UP001165960">
    <property type="component" value="Unassembled WGS sequence"/>
</dbReference>
<evidence type="ECO:0000313" key="2">
    <source>
        <dbReference type="Proteomes" id="UP001165960"/>
    </source>
</evidence>
<comment type="caution">
    <text evidence="1">The sequence shown here is derived from an EMBL/GenBank/DDBJ whole genome shotgun (WGS) entry which is preliminary data.</text>
</comment>
<protein>
    <submittedName>
        <fullName evidence="1">Uncharacterized protein</fullName>
    </submittedName>
</protein>
<dbReference type="EMBL" id="QTSX02001051">
    <property type="protein sequence ID" value="KAJ9083284.1"/>
    <property type="molecule type" value="Genomic_DNA"/>
</dbReference>
<reference evidence="1" key="1">
    <citation type="submission" date="2022-04" db="EMBL/GenBank/DDBJ databases">
        <title>Genome of the entomopathogenic fungus Entomophthora muscae.</title>
        <authorList>
            <person name="Elya C."/>
            <person name="Lovett B.R."/>
            <person name="Lee E."/>
            <person name="Macias A.M."/>
            <person name="Hajek A.E."/>
            <person name="De Bivort B.L."/>
            <person name="Kasson M.T."/>
            <person name="De Fine Licht H.H."/>
            <person name="Stajich J.E."/>
        </authorList>
    </citation>
    <scope>NUCLEOTIDE SEQUENCE</scope>
    <source>
        <strain evidence="1">Berkeley</strain>
    </source>
</reference>
<organism evidence="1 2">
    <name type="scientific">Entomophthora muscae</name>
    <dbReference type="NCBI Taxonomy" id="34485"/>
    <lineage>
        <taxon>Eukaryota</taxon>
        <taxon>Fungi</taxon>
        <taxon>Fungi incertae sedis</taxon>
        <taxon>Zoopagomycota</taxon>
        <taxon>Entomophthoromycotina</taxon>
        <taxon>Entomophthoromycetes</taxon>
        <taxon>Entomophthorales</taxon>
        <taxon>Entomophthoraceae</taxon>
        <taxon>Entomophthora</taxon>
    </lineage>
</organism>
<proteinExistence type="predicted"/>
<accession>A0ACC2U8P8</accession>
<gene>
    <name evidence="1" type="ORF">DSO57_1036216</name>
</gene>
<sequence length="166" mass="18545">MFWGPSIIQFGALFTLFLIWVFNKNPVALYHAKAAFDKRNADLAESQRGRARPDSLPQDTNSPPDVEGRASSHKYQSVGDNFASSDRVLFEGFVMLALGVILNYIGQGNRTAGDVFSLFILFSVFLVACFHWSGYGFVAHALWLVAHISIFGLFLTPWCTRHTNPI</sequence>
<keyword evidence="2" id="KW-1185">Reference proteome</keyword>